<evidence type="ECO:0000256" key="2">
    <source>
        <dbReference type="ARBA" id="ARBA00010905"/>
    </source>
</evidence>
<dbReference type="RefSeq" id="XP_030060882.1">
    <property type="nucleotide sequence ID" value="XM_030205022.1"/>
</dbReference>
<evidence type="ECO:0000256" key="3">
    <source>
        <dbReference type="ARBA" id="ARBA00022525"/>
    </source>
</evidence>
<evidence type="ECO:0000313" key="9">
    <source>
        <dbReference type="Proteomes" id="UP000515156"/>
    </source>
</evidence>
<sequence>MAYQRLVLADIAKIEDRCTDGGSNISNIQRQGIQQLADDQRIIIQRADKGESTVVMDRDKYMQEAYSQLGQVQYYKLIDHDPTMRLQDGTGKVIQTKCFDTYEKEVSGEVVKFLKETPEKAIILIVTHDEAATKLQEEAKKALEEFGSKEIRNLRFRSSWAFLALKGGQLPSNLEREKINHSDDSRNPYSGWPAEIQIDGCIPKP</sequence>
<dbReference type="PANTHER" id="PTHR14592">
    <property type="entry name" value="UNCHARACTERIZED FAM3"/>
    <property type="match status" value="1"/>
</dbReference>
<dbReference type="Proteomes" id="UP000515156">
    <property type="component" value="Chromosome 5"/>
</dbReference>
<organism evidence="9 10">
    <name type="scientific">Microcaecilia unicolor</name>
    <dbReference type="NCBI Taxonomy" id="1415580"/>
    <lineage>
        <taxon>Eukaryota</taxon>
        <taxon>Metazoa</taxon>
        <taxon>Chordata</taxon>
        <taxon>Craniata</taxon>
        <taxon>Vertebrata</taxon>
        <taxon>Euteleostomi</taxon>
        <taxon>Amphibia</taxon>
        <taxon>Gymnophiona</taxon>
        <taxon>Siphonopidae</taxon>
        <taxon>Microcaecilia</taxon>
    </lineage>
</organism>
<dbReference type="Pfam" id="PF15711">
    <property type="entry name" value="ILEI"/>
    <property type="match status" value="1"/>
</dbReference>
<keyword evidence="9" id="KW-1185">Reference proteome</keyword>
<dbReference type="InParanoid" id="A0A6P7XZT0"/>
<keyword evidence="3" id="KW-0964">Secreted</keyword>
<keyword evidence="5 7" id="KW-0430">Lectin</keyword>
<accession>A0A6P7XZT0</accession>
<keyword evidence="6" id="KW-1015">Disulfide bond</keyword>
<comment type="subcellular location">
    <subcellularLocation>
        <location evidence="1">Secreted</location>
    </subcellularLocation>
</comment>
<dbReference type="GO" id="GO:0030246">
    <property type="term" value="F:carbohydrate binding"/>
    <property type="evidence" value="ECO:0007669"/>
    <property type="project" value="UniProtKB-UniRule"/>
</dbReference>
<evidence type="ECO:0000256" key="1">
    <source>
        <dbReference type="ARBA" id="ARBA00004613"/>
    </source>
</evidence>
<feature type="domain" description="ILEI/PANDER" evidence="8">
    <location>
        <begin position="88"/>
        <end position="168"/>
    </location>
</feature>
<reference evidence="10" key="1">
    <citation type="submission" date="2025-08" db="UniProtKB">
        <authorList>
            <consortium name="RefSeq"/>
        </authorList>
    </citation>
    <scope>IDENTIFICATION</scope>
</reference>
<evidence type="ECO:0000256" key="6">
    <source>
        <dbReference type="ARBA" id="ARBA00023157"/>
    </source>
</evidence>
<evidence type="ECO:0000256" key="4">
    <source>
        <dbReference type="ARBA" id="ARBA00022729"/>
    </source>
</evidence>
<protein>
    <submittedName>
        <fullName evidence="10">Protein FAM3B-like</fullName>
    </submittedName>
</protein>
<evidence type="ECO:0000259" key="8">
    <source>
        <dbReference type="Pfam" id="PF15711"/>
    </source>
</evidence>
<dbReference type="AlphaFoldDB" id="A0A6P7XZT0"/>
<dbReference type="PROSITE" id="PS52031">
    <property type="entry name" value="GG_LECTIN"/>
    <property type="match status" value="1"/>
</dbReference>
<name>A0A6P7XZT0_9AMPH</name>
<dbReference type="InterPro" id="IPR039220">
    <property type="entry name" value="FAM3"/>
</dbReference>
<dbReference type="GO" id="GO:0005576">
    <property type="term" value="C:extracellular region"/>
    <property type="evidence" value="ECO:0007669"/>
    <property type="project" value="UniProtKB-SubCell"/>
</dbReference>
<evidence type="ECO:0000313" key="10">
    <source>
        <dbReference type="RefSeq" id="XP_030060882.1"/>
    </source>
</evidence>
<dbReference type="OrthoDB" id="440755at2759"/>
<dbReference type="GeneID" id="115471321"/>
<keyword evidence="4" id="KW-0732">Signal</keyword>
<comment type="similarity">
    <text evidence="2">Belongs to the FAM3 family.</text>
</comment>
<evidence type="ECO:0000256" key="5">
    <source>
        <dbReference type="ARBA" id="ARBA00022734"/>
    </source>
</evidence>
<evidence type="ECO:0000256" key="7">
    <source>
        <dbReference type="PROSITE-ProRule" id="PRU01375"/>
    </source>
</evidence>
<gene>
    <name evidence="10" type="primary">LOC115471321</name>
</gene>
<proteinExistence type="inferred from homology"/>
<dbReference type="KEGG" id="muo:115471321"/>
<dbReference type="InterPro" id="IPR039477">
    <property type="entry name" value="ILEI/PANDER_dom"/>
</dbReference>